<gene>
    <name evidence="5" type="ORF">F503_06774</name>
</gene>
<accession>S3BST7</accession>
<dbReference type="AlphaFoldDB" id="S3BST7"/>
<dbReference type="eggNOG" id="KOG1505">
    <property type="taxonomic scope" value="Eukaryota"/>
</dbReference>
<dbReference type="VEuPathDB" id="FungiDB:F503_06774"/>
<dbReference type="Pfam" id="PF01553">
    <property type="entry name" value="Acyltransferase"/>
    <property type="match status" value="1"/>
</dbReference>
<proteinExistence type="inferred from homology"/>
<evidence type="ECO:0000313" key="6">
    <source>
        <dbReference type="Proteomes" id="UP000016923"/>
    </source>
</evidence>
<comment type="similarity">
    <text evidence="1">Belongs to the 1-acyl-sn-glycerol-3-phosphate acyltransferase family.</text>
</comment>
<dbReference type="EMBL" id="KE148178">
    <property type="protein sequence ID" value="EPE02481.1"/>
    <property type="molecule type" value="Genomic_DNA"/>
</dbReference>
<evidence type="ECO:0000256" key="2">
    <source>
        <dbReference type="ARBA" id="ARBA00022679"/>
    </source>
</evidence>
<keyword evidence="6" id="KW-1185">Reference proteome</keyword>
<dbReference type="SUPFAM" id="SSF69593">
    <property type="entry name" value="Glycerol-3-phosphate (1)-acyltransferase"/>
    <property type="match status" value="1"/>
</dbReference>
<dbReference type="HOGENOM" id="CLU_041844_6_0_1"/>
<reference evidence="5 6" key="1">
    <citation type="journal article" date="2013" name="BMC Genomics">
        <title>The genome and transcriptome of the pine saprophyte Ophiostoma piceae, and a comparison with the bark beetle-associated pine pathogen Grosmannia clavigera.</title>
        <authorList>
            <person name="Haridas S."/>
            <person name="Wang Y."/>
            <person name="Lim L."/>
            <person name="Massoumi Alamouti S."/>
            <person name="Jackman S."/>
            <person name="Docking R."/>
            <person name="Robertson G."/>
            <person name="Birol I."/>
            <person name="Bohlmann J."/>
            <person name="Breuil C."/>
        </authorList>
    </citation>
    <scope>NUCLEOTIDE SEQUENCE [LARGE SCALE GENOMIC DNA]</scope>
    <source>
        <strain evidence="5 6">UAMH 11346</strain>
    </source>
</reference>
<evidence type="ECO:0000256" key="1">
    <source>
        <dbReference type="ARBA" id="ARBA00008655"/>
    </source>
</evidence>
<evidence type="ECO:0000256" key="3">
    <source>
        <dbReference type="ARBA" id="ARBA00023315"/>
    </source>
</evidence>
<dbReference type="Proteomes" id="UP000016923">
    <property type="component" value="Unassembled WGS sequence"/>
</dbReference>
<dbReference type="InterPro" id="IPR002123">
    <property type="entry name" value="Plipid/glycerol_acylTrfase"/>
</dbReference>
<protein>
    <submittedName>
        <fullName evidence="5">1-acyl-sn-glycerol-3-phosphate acyltransferase</fullName>
    </submittedName>
</protein>
<dbReference type="STRING" id="1262450.S3BST7"/>
<feature type="domain" description="Phospholipid/glycerol acyltransferase" evidence="4">
    <location>
        <begin position="76"/>
        <end position="202"/>
    </location>
</feature>
<name>S3BST7_OPHP1</name>
<dbReference type="GO" id="GO:0012505">
    <property type="term" value="C:endomembrane system"/>
    <property type="evidence" value="ECO:0007669"/>
    <property type="project" value="TreeGrafter"/>
</dbReference>
<evidence type="ECO:0000259" key="4">
    <source>
        <dbReference type="SMART" id="SM00563"/>
    </source>
</evidence>
<dbReference type="InterPro" id="IPR032098">
    <property type="entry name" value="Acyltransf_C"/>
</dbReference>
<dbReference type="CDD" id="cd07990">
    <property type="entry name" value="LPLAT_LCLAT1-like"/>
    <property type="match status" value="1"/>
</dbReference>
<evidence type="ECO:0000313" key="5">
    <source>
        <dbReference type="EMBL" id="EPE02481.1"/>
    </source>
</evidence>
<dbReference type="PANTHER" id="PTHR10983:SF24">
    <property type="entry name" value="1-ACYLGLYCEROL-3-PHOSPHATE O-ACYLTRANSFERASE 3, ISOFORM E-RELATED"/>
    <property type="match status" value="1"/>
</dbReference>
<dbReference type="Pfam" id="PF16076">
    <property type="entry name" value="Acyltransf_C"/>
    <property type="match status" value="1"/>
</dbReference>
<dbReference type="SMART" id="SM00563">
    <property type="entry name" value="PlsC"/>
    <property type="match status" value="1"/>
</dbReference>
<organism evidence="5 6">
    <name type="scientific">Ophiostoma piceae (strain UAMH 11346)</name>
    <name type="common">Sap stain fungus</name>
    <dbReference type="NCBI Taxonomy" id="1262450"/>
    <lineage>
        <taxon>Eukaryota</taxon>
        <taxon>Fungi</taxon>
        <taxon>Dikarya</taxon>
        <taxon>Ascomycota</taxon>
        <taxon>Pezizomycotina</taxon>
        <taxon>Sordariomycetes</taxon>
        <taxon>Sordariomycetidae</taxon>
        <taxon>Ophiostomatales</taxon>
        <taxon>Ophiostomataceae</taxon>
        <taxon>Ophiostoma</taxon>
    </lineage>
</organism>
<dbReference type="PANTHER" id="PTHR10983">
    <property type="entry name" value="1-ACYLGLYCEROL-3-PHOSPHATE ACYLTRANSFERASE-RELATED"/>
    <property type="match status" value="1"/>
</dbReference>
<keyword evidence="2 5" id="KW-0808">Transferase</keyword>
<dbReference type="OMA" id="VANHVAW"/>
<sequence length="300" mass="34216">MLRGLALVVSWLVWLLLVDIFVSALLPLSLAAPNLCYDWASAAAESVWAWIQLIFTKANGATITVSGDTLPVGESAIVVANHVAWSDFYMIQAIALRARMLGRCRYFAKTQLKWVPFLGWGLWALGMPLVSRNWDRDRRELDRVFQGITSPQCRWPTWLISFSEGTRYSPQKYDEAVAWCRSAQKKEPSSAFVLHPRTKGFVTTVQHLRQAPQVHSVYDLTIAYQQGNTFHAAPTMLDTLTVPNLSSPGRNGKGYKFHVHVRRFPLEELPTTDDGLSRWLEDRWQEKGLWLAEKKKEWAL</sequence>
<keyword evidence="3 5" id="KW-0012">Acyltransferase</keyword>
<dbReference type="OrthoDB" id="189226at2759"/>
<dbReference type="GO" id="GO:0003841">
    <property type="term" value="F:1-acylglycerol-3-phosphate O-acyltransferase activity"/>
    <property type="evidence" value="ECO:0007669"/>
    <property type="project" value="TreeGrafter"/>
</dbReference>